<comment type="function">
    <text evidence="12">Required for formation of the rod structure in the basal body of the flagellar apparatus. Together with FliI and FliH, may constitute the export apparatus of flagellin.</text>
</comment>
<dbReference type="InterPro" id="IPR006135">
    <property type="entry name" value="T3SS_substrate_exporter"/>
</dbReference>
<dbReference type="GO" id="GO:0044780">
    <property type="term" value="P:bacterial-type flagellum assembly"/>
    <property type="evidence" value="ECO:0007669"/>
    <property type="project" value="InterPro"/>
</dbReference>
<dbReference type="GO" id="GO:0009306">
    <property type="term" value="P:protein secretion"/>
    <property type="evidence" value="ECO:0007669"/>
    <property type="project" value="InterPro"/>
</dbReference>
<dbReference type="FunFam" id="3.40.1690.10:FF:000001">
    <property type="entry name" value="Flagellar biosynthetic protein FlhB"/>
    <property type="match status" value="1"/>
</dbReference>
<reference evidence="15" key="1">
    <citation type="submission" date="2016-11" db="EMBL/GenBank/DDBJ databases">
        <authorList>
            <person name="Varghese N."/>
            <person name="Submissions S."/>
        </authorList>
    </citation>
    <scope>NUCLEOTIDE SEQUENCE [LARGE SCALE GENOMIC DNA]</scope>
    <source>
        <strain evidence="15">DSM 16057</strain>
    </source>
</reference>
<dbReference type="RefSeq" id="WP_072868617.1">
    <property type="nucleotide sequence ID" value="NZ_FQZM01000017.1"/>
</dbReference>
<dbReference type="PANTHER" id="PTHR30531:SF12">
    <property type="entry name" value="FLAGELLAR BIOSYNTHETIC PROTEIN FLHB"/>
    <property type="match status" value="1"/>
</dbReference>
<feature type="transmembrane region" description="Helical" evidence="12">
    <location>
        <begin position="33"/>
        <end position="50"/>
    </location>
</feature>
<evidence type="ECO:0000256" key="13">
    <source>
        <dbReference type="SAM" id="MobiDB-lite"/>
    </source>
</evidence>
<feature type="transmembrane region" description="Helical" evidence="12">
    <location>
        <begin position="189"/>
        <end position="212"/>
    </location>
</feature>
<keyword evidence="15" id="KW-1185">Reference proteome</keyword>
<keyword evidence="7 12" id="KW-1005">Bacterial flagellum biogenesis</keyword>
<evidence type="ECO:0000256" key="2">
    <source>
        <dbReference type="ARBA" id="ARBA00010690"/>
    </source>
</evidence>
<keyword evidence="10 12" id="KW-0472">Membrane</keyword>
<evidence type="ECO:0000256" key="4">
    <source>
        <dbReference type="ARBA" id="ARBA00022448"/>
    </source>
</evidence>
<evidence type="ECO:0000256" key="3">
    <source>
        <dbReference type="ARBA" id="ARBA00021622"/>
    </source>
</evidence>
<keyword evidence="9 12" id="KW-1133">Transmembrane helix</keyword>
<dbReference type="InterPro" id="IPR029025">
    <property type="entry name" value="T3SS_substrate_exporter_C"/>
</dbReference>
<evidence type="ECO:0000256" key="1">
    <source>
        <dbReference type="ARBA" id="ARBA00004651"/>
    </source>
</evidence>
<keyword evidence="11 12" id="KW-1006">Bacterial flagellum protein export</keyword>
<accession>A0A1M6FVZ4</accession>
<keyword evidence="14" id="KW-0282">Flagellum</keyword>
<dbReference type="GO" id="GO:0005886">
    <property type="term" value="C:plasma membrane"/>
    <property type="evidence" value="ECO:0007669"/>
    <property type="project" value="UniProtKB-SubCell"/>
</dbReference>
<sequence length="356" mass="39914">MAHGGGAQQKTEAPTPRRLQEARRRGQVPKSRDFAAAVVLMAAVILAYLLRGPAMENWQKELTWYFSNCLAFDLAPEHLPRVIYDVARGAIWMCTPFFLALTGAALAVHLVQTGFIFAPEVIKPNLERLNPVSGLSRMFSLRTLVELGKSILKVTVVAGVSYLVVKAHLHELLLVFHRAPQAAFGTVTGVMLAAAAAAGGTFLLLAVIDLFYQRWEYMRSMRMTKQEVKDELKQTEGDPLIKGWQRRRQRQILLNRIRQEVPRATVVITNPTHLAVALRYDEKEMSAPQVVAKGAGDLARRIRELAAEHKVPIIHNPEVARTLYHQVEIGQEIPVELYQAVAQILALVYRLKKRPV</sequence>
<dbReference type="AlphaFoldDB" id="A0A1M6FVZ4"/>
<dbReference type="SUPFAM" id="SSF160544">
    <property type="entry name" value="EscU C-terminal domain-like"/>
    <property type="match status" value="1"/>
</dbReference>
<keyword evidence="8 12" id="KW-0653">Protein transport</keyword>
<keyword evidence="14" id="KW-0969">Cilium</keyword>
<dbReference type="Pfam" id="PF01312">
    <property type="entry name" value="Bac_export_2"/>
    <property type="match status" value="1"/>
</dbReference>
<evidence type="ECO:0000256" key="10">
    <source>
        <dbReference type="ARBA" id="ARBA00023136"/>
    </source>
</evidence>
<dbReference type="OrthoDB" id="9807950at2"/>
<protein>
    <recommendedName>
        <fullName evidence="3 12">Flagellar biosynthetic protein FlhB</fullName>
    </recommendedName>
</protein>
<feature type="transmembrane region" description="Helical" evidence="12">
    <location>
        <begin position="151"/>
        <end position="169"/>
    </location>
</feature>
<evidence type="ECO:0000313" key="15">
    <source>
        <dbReference type="Proteomes" id="UP000184529"/>
    </source>
</evidence>
<gene>
    <name evidence="12" type="primary">flhB</name>
    <name evidence="14" type="ORF">SAMN02745219_01570</name>
</gene>
<feature type="transmembrane region" description="Helical" evidence="12">
    <location>
        <begin position="90"/>
        <end position="118"/>
    </location>
</feature>
<evidence type="ECO:0000256" key="12">
    <source>
        <dbReference type="RuleBase" id="RU364091"/>
    </source>
</evidence>
<name>A0A1M6FVZ4_9FIRM</name>
<dbReference type="InterPro" id="IPR006136">
    <property type="entry name" value="FlhB"/>
</dbReference>
<dbReference type="PRINTS" id="PR00950">
    <property type="entry name" value="TYPE3IMSPROT"/>
</dbReference>
<proteinExistence type="inferred from homology"/>
<evidence type="ECO:0000313" key="14">
    <source>
        <dbReference type="EMBL" id="SHJ01868.1"/>
    </source>
</evidence>
<dbReference type="NCBIfam" id="TIGR00328">
    <property type="entry name" value="flhB"/>
    <property type="match status" value="1"/>
</dbReference>
<organism evidence="14 15">
    <name type="scientific">Desulfofundulus thermosubterraneus DSM 16057</name>
    <dbReference type="NCBI Taxonomy" id="1121432"/>
    <lineage>
        <taxon>Bacteria</taxon>
        <taxon>Bacillati</taxon>
        <taxon>Bacillota</taxon>
        <taxon>Clostridia</taxon>
        <taxon>Eubacteriales</taxon>
        <taxon>Peptococcaceae</taxon>
        <taxon>Desulfofundulus</taxon>
    </lineage>
</organism>
<dbReference type="Proteomes" id="UP000184529">
    <property type="component" value="Unassembled WGS sequence"/>
</dbReference>
<feature type="region of interest" description="Disordered" evidence="13">
    <location>
        <begin position="1"/>
        <end position="28"/>
    </location>
</feature>
<comment type="subcellular location">
    <subcellularLocation>
        <location evidence="1">Cell membrane</location>
        <topology evidence="1">Multi-pass membrane protein</topology>
    </subcellularLocation>
</comment>
<dbReference type="PANTHER" id="PTHR30531">
    <property type="entry name" value="FLAGELLAR BIOSYNTHETIC PROTEIN FLHB"/>
    <property type="match status" value="1"/>
</dbReference>
<evidence type="ECO:0000256" key="7">
    <source>
        <dbReference type="ARBA" id="ARBA00022795"/>
    </source>
</evidence>
<evidence type="ECO:0000256" key="8">
    <source>
        <dbReference type="ARBA" id="ARBA00022927"/>
    </source>
</evidence>
<dbReference type="EMBL" id="FQZM01000017">
    <property type="protein sequence ID" value="SHJ01868.1"/>
    <property type="molecule type" value="Genomic_DNA"/>
</dbReference>
<keyword evidence="5 12" id="KW-1003">Cell membrane</keyword>
<evidence type="ECO:0000256" key="9">
    <source>
        <dbReference type="ARBA" id="ARBA00022989"/>
    </source>
</evidence>
<evidence type="ECO:0000256" key="5">
    <source>
        <dbReference type="ARBA" id="ARBA00022475"/>
    </source>
</evidence>
<comment type="similarity">
    <text evidence="2 12">Belongs to the type III secretion exporter family.</text>
</comment>
<evidence type="ECO:0000256" key="6">
    <source>
        <dbReference type="ARBA" id="ARBA00022692"/>
    </source>
</evidence>
<dbReference type="Gene3D" id="6.10.250.2080">
    <property type="match status" value="1"/>
</dbReference>
<dbReference type="STRING" id="1121432.SAMN02745219_01570"/>
<keyword evidence="4 12" id="KW-0813">Transport</keyword>
<keyword evidence="6 12" id="KW-0812">Transmembrane</keyword>
<evidence type="ECO:0000256" key="11">
    <source>
        <dbReference type="ARBA" id="ARBA00023225"/>
    </source>
</evidence>
<keyword evidence="14" id="KW-0966">Cell projection</keyword>
<dbReference type="Gene3D" id="3.40.1690.10">
    <property type="entry name" value="secretion proteins EscU"/>
    <property type="match status" value="1"/>
</dbReference>